<feature type="domain" description="ABM" evidence="1">
    <location>
        <begin position="3"/>
        <end position="94"/>
    </location>
</feature>
<name>A0A5B8K401_9MOLU</name>
<evidence type="ECO:0000313" key="2">
    <source>
        <dbReference type="EMBL" id="QDY88468.1"/>
    </source>
</evidence>
<reference evidence="3" key="1">
    <citation type="submission" date="2019-07" db="EMBL/GenBank/DDBJ databases">
        <title>Complete genome sequences of three Mycoplasma sp. 1220 strains.</title>
        <authorList>
            <person name="Grozner D."/>
            <person name="Forro B."/>
            <person name="Kovacs A.B."/>
            <person name="Marton S."/>
            <person name="Banyai K."/>
            <person name="Kreizinger Z."/>
            <person name="Sulyok K.M."/>
            <person name="Gyuranecz M."/>
        </authorList>
    </citation>
    <scope>NUCLEOTIDE SEQUENCE [LARGE SCALE GENOMIC DNA]</scope>
    <source>
        <strain evidence="3">MYCAV93</strain>
    </source>
</reference>
<proteinExistence type="predicted"/>
<dbReference type="Pfam" id="PF03992">
    <property type="entry name" value="ABM"/>
    <property type="match status" value="1"/>
</dbReference>
<dbReference type="SUPFAM" id="SSF54909">
    <property type="entry name" value="Dimeric alpha+beta barrel"/>
    <property type="match status" value="1"/>
</dbReference>
<dbReference type="RefSeq" id="WP_146308931.1">
    <property type="nucleotide sequence ID" value="NZ_CP041663.1"/>
</dbReference>
<evidence type="ECO:0000259" key="1">
    <source>
        <dbReference type="PROSITE" id="PS51725"/>
    </source>
</evidence>
<dbReference type="EMBL" id="CP041663">
    <property type="protein sequence ID" value="QDY88468.1"/>
    <property type="molecule type" value="Genomic_DNA"/>
</dbReference>
<keyword evidence="2" id="KW-0503">Monooxygenase</keyword>
<protein>
    <submittedName>
        <fullName evidence="2">Antibiotic biosynthesis monooxygenase</fullName>
    </submittedName>
</protein>
<sequence length="110" mass="13165">MELTFIIHYTGKNGDALKFVKEMTESGIVRRIRSKEGNLQYQYYESFDDKETILLIDRWKNQEALDLHHDSTEMEEILKLRKKYNLSLKADKYIPDNQTITTKDQKFINM</sequence>
<dbReference type="PROSITE" id="PS51725">
    <property type="entry name" value="ABM"/>
    <property type="match status" value="1"/>
</dbReference>
<accession>A0A5B8K401</accession>
<organism evidence="2 3">
    <name type="scientific">Mycoplasma anserisalpingitidis</name>
    <dbReference type="NCBI Taxonomy" id="519450"/>
    <lineage>
        <taxon>Bacteria</taxon>
        <taxon>Bacillati</taxon>
        <taxon>Mycoplasmatota</taxon>
        <taxon>Mollicutes</taxon>
        <taxon>Mycoplasmataceae</taxon>
        <taxon>Mycoplasma</taxon>
    </lineage>
</organism>
<dbReference type="InterPro" id="IPR007138">
    <property type="entry name" value="ABM_dom"/>
</dbReference>
<dbReference type="OrthoDB" id="9806189at2"/>
<dbReference type="AlphaFoldDB" id="A0A5B8K401"/>
<keyword evidence="2" id="KW-0560">Oxidoreductase</keyword>
<dbReference type="InterPro" id="IPR011008">
    <property type="entry name" value="Dimeric_a/b-barrel"/>
</dbReference>
<dbReference type="Gene3D" id="3.30.70.100">
    <property type="match status" value="1"/>
</dbReference>
<dbReference type="Proteomes" id="UP000317512">
    <property type="component" value="Chromosome"/>
</dbReference>
<evidence type="ECO:0000313" key="3">
    <source>
        <dbReference type="Proteomes" id="UP000317512"/>
    </source>
</evidence>
<gene>
    <name evidence="2" type="ORF">FOY43_02215</name>
</gene>
<dbReference type="GO" id="GO:0004497">
    <property type="term" value="F:monooxygenase activity"/>
    <property type="evidence" value="ECO:0007669"/>
    <property type="project" value="UniProtKB-KW"/>
</dbReference>